<evidence type="ECO:0000313" key="13">
    <source>
        <dbReference type="Proteomes" id="UP000018372"/>
    </source>
</evidence>
<dbReference type="Gene3D" id="2.170.130.10">
    <property type="entry name" value="TonB-dependent receptor, plug domain"/>
    <property type="match status" value="1"/>
</dbReference>
<dbReference type="FunFam" id="2.60.40.1120:FF:000003">
    <property type="entry name" value="Outer membrane protein Omp121"/>
    <property type="match status" value="1"/>
</dbReference>
<gene>
    <name evidence="12" type="ORF">BN536_00581</name>
</gene>
<evidence type="ECO:0000256" key="3">
    <source>
        <dbReference type="ARBA" id="ARBA00022452"/>
    </source>
</evidence>
<keyword evidence="4 8" id="KW-0812">Transmembrane</keyword>
<dbReference type="Pfam" id="PF07715">
    <property type="entry name" value="Plug"/>
    <property type="match status" value="1"/>
</dbReference>
<dbReference type="Gene3D" id="2.60.40.1120">
    <property type="entry name" value="Carboxypeptidase-like, regulatory domain"/>
    <property type="match status" value="1"/>
</dbReference>
<comment type="caution">
    <text evidence="12">The sequence shown here is derived from an EMBL/GenBank/DDBJ whole genome shotgun (WGS) entry which is preliminary data.</text>
</comment>
<evidence type="ECO:0000256" key="6">
    <source>
        <dbReference type="ARBA" id="ARBA00023136"/>
    </source>
</evidence>
<dbReference type="EMBL" id="CBAT010000224">
    <property type="protein sequence ID" value="CCZ88273.1"/>
    <property type="molecule type" value="Genomic_DNA"/>
</dbReference>
<dbReference type="Proteomes" id="UP000018372">
    <property type="component" value="Unassembled WGS sequence"/>
</dbReference>
<dbReference type="Pfam" id="PF13715">
    <property type="entry name" value="CarbopepD_reg_2"/>
    <property type="match status" value="1"/>
</dbReference>
<evidence type="ECO:0000256" key="4">
    <source>
        <dbReference type="ARBA" id="ARBA00022692"/>
    </source>
</evidence>
<accession>R5VCC9</accession>
<evidence type="ECO:0000256" key="1">
    <source>
        <dbReference type="ARBA" id="ARBA00004571"/>
    </source>
</evidence>
<keyword evidence="3 8" id="KW-1134">Transmembrane beta strand</keyword>
<dbReference type="InterPro" id="IPR023996">
    <property type="entry name" value="TonB-dep_OMP_SusC/RagA"/>
</dbReference>
<dbReference type="NCBIfam" id="TIGR04056">
    <property type="entry name" value="OMP_RagA_SusC"/>
    <property type="match status" value="1"/>
</dbReference>
<name>R5VCC9_9BACT</name>
<dbReference type="InterPro" id="IPR008969">
    <property type="entry name" value="CarboxyPept-like_regulatory"/>
</dbReference>
<keyword evidence="7 8" id="KW-0998">Cell outer membrane</keyword>
<evidence type="ECO:0000259" key="11">
    <source>
        <dbReference type="Pfam" id="PF07715"/>
    </source>
</evidence>
<evidence type="ECO:0000259" key="10">
    <source>
        <dbReference type="Pfam" id="PF00593"/>
    </source>
</evidence>
<evidence type="ECO:0000256" key="8">
    <source>
        <dbReference type="PROSITE-ProRule" id="PRU01360"/>
    </source>
</evidence>
<dbReference type="Pfam" id="PF00593">
    <property type="entry name" value="TonB_dep_Rec_b-barrel"/>
    <property type="match status" value="1"/>
</dbReference>
<dbReference type="SUPFAM" id="SSF49464">
    <property type="entry name" value="Carboxypeptidase regulatory domain-like"/>
    <property type="match status" value="1"/>
</dbReference>
<evidence type="ECO:0000256" key="9">
    <source>
        <dbReference type="RuleBase" id="RU003357"/>
    </source>
</evidence>
<dbReference type="AlphaFoldDB" id="R5VCC9"/>
<proteinExistence type="inferred from homology"/>
<evidence type="ECO:0000256" key="7">
    <source>
        <dbReference type="ARBA" id="ARBA00023237"/>
    </source>
</evidence>
<evidence type="ECO:0000256" key="5">
    <source>
        <dbReference type="ARBA" id="ARBA00023077"/>
    </source>
</evidence>
<evidence type="ECO:0000256" key="2">
    <source>
        <dbReference type="ARBA" id="ARBA00022448"/>
    </source>
</evidence>
<dbReference type="PROSITE" id="PS52016">
    <property type="entry name" value="TONB_DEPENDENT_REC_3"/>
    <property type="match status" value="1"/>
</dbReference>
<dbReference type="InterPro" id="IPR039426">
    <property type="entry name" value="TonB-dep_rcpt-like"/>
</dbReference>
<protein>
    <submittedName>
        <fullName evidence="12">Putative outer membrane protein probably involved in nutrient binding</fullName>
    </submittedName>
</protein>
<reference evidence="12" key="1">
    <citation type="submission" date="2012-11" db="EMBL/GenBank/DDBJ databases">
        <title>Dependencies among metagenomic species, viruses, plasmids and units of genetic variation.</title>
        <authorList>
            <person name="Nielsen H.B."/>
            <person name="Almeida M."/>
            <person name="Juncker A.S."/>
            <person name="Rasmussen S."/>
            <person name="Li J."/>
            <person name="Sunagawa S."/>
            <person name="Plichta D."/>
            <person name="Gautier L."/>
            <person name="Le Chatelier E."/>
            <person name="Peletier E."/>
            <person name="Bonde I."/>
            <person name="Nielsen T."/>
            <person name="Manichanh C."/>
            <person name="Arumugam M."/>
            <person name="Batto J."/>
            <person name="Santos M.B.Q.D."/>
            <person name="Blom N."/>
            <person name="Borruel N."/>
            <person name="Burgdorf K.S."/>
            <person name="Boumezbeur F."/>
            <person name="Casellas F."/>
            <person name="Dore J."/>
            <person name="Guarner F."/>
            <person name="Hansen T."/>
            <person name="Hildebrand F."/>
            <person name="Kaas R.S."/>
            <person name="Kennedy S."/>
            <person name="Kristiansen K."/>
            <person name="Kultima J.R."/>
            <person name="Leonard P."/>
            <person name="Levenez F."/>
            <person name="Lund O."/>
            <person name="Moumen B."/>
            <person name="Le Paslier D."/>
            <person name="Pons N."/>
            <person name="Pedersen O."/>
            <person name="Prifti E."/>
            <person name="Qin J."/>
            <person name="Raes J."/>
            <person name="Tap J."/>
            <person name="Tims S."/>
            <person name="Ussery D.W."/>
            <person name="Yamada T."/>
            <person name="MetaHit consortium"/>
            <person name="Renault P."/>
            <person name="Sicheritz-Ponten T."/>
            <person name="Bork P."/>
            <person name="Wang J."/>
            <person name="Brunak S."/>
            <person name="Ehrlich S.D."/>
        </authorList>
    </citation>
    <scope>NUCLEOTIDE SEQUENCE [LARGE SCALE GENOMIC DNA]</scope>
</reference>
<keyword evidence="5 9" id="KW-0798">TonB box</keyword>
<dbReference type="SUPFAM" id="SSF56935">
    <property type="entry name" value="Porins"/>
    <property type="match status" value="1"/>
</dbReference>
<dbReference type="GO" id="GO:0009279">
    <property type="term" value="C:cell outer membrane"/>
    <property type="evidence" value="ECO:0007669"/>
    <property type="project" value="UniProtKB-SubCell"/>
</dbReference>
<sequence>MKRTEFKLLAVTVLLSGFSVGYIHAGTHLEAVRMYVSQQENECKGVVLDETGETVIGASVLVKGTSNGTITDLDGNFAIQNVKKGDVIVVSYVGYKNVETVWDGTNLRIILKSNAEELDEVVVVGYGVQKKVNLTGAVSSVKGDAFETRPLADATQGLQGMVPGLTVSNNSAGRPGATGTLTLRGQGNLSGNASPYVLVDGVEMELSDVNPNDIESISVLKDAAACSIYGARAAYGVILVTTKKGHEGKMRANYQGTVGWSTPTVLPDMVNSLDFVKFWNDGVNNADAGNRAYSAEKIAQLEQYMRDPSSLNPWAELQPGQSLNAAFENSELGLGNTDYFDLHYKNFSFKQSHNLSFSGGNKKAQYYVSAGYYNEDGILRYADMDYTRYTVNANITSELTKWMKLKFNTKYMHSDNRTPFNQGTVNGISLDGGLSEGFYHSLARFRPTVSPVDPNGHFTELSLIPYLQSGTYTDTQNDRFNFTTGLEFQPVKNWFIFFDYTYKQENMEYEALNVAPYIYEQDGVTMTKVARSELGVSADGQFTRAYANTRYQSINLYTNYMFSLADKHNFTVMAGYQEENNDYSWLKNSITGLYSTANPNVSMGTGDKVVVDTRNGWATRGFFGRINYDFDGKYLVELNGRYDGSSRFASHSRWGFFPSVSLGWNIHREKFMQKTEGFLSNLKLRVSYGLLGNQANAGLYTFASNMSINGTLGNYIFSDGRHMYTNPPAVVNPNTTWEKVESKNIGFDFGFFGNALTGTVDIFQRDTKDMLGPGYDFPDMFGASAPQENNANLRDRGWELSLNYRGKIGSDIDFSIGGSISDAVTEVTEYSNPTMTDPAGSWYKGRKYGEIWGYRTDGLIQTQEEADAYNKEYDLTYFSGKLWEPGDVKYVDLDGKIGEDGRKVIDRGNNKLGDMGDMTVIGNSTPRYQYTVNGSISWKGLSLSLMFQGVGKRDWNPSGVYFWGFSSFAQVTVFKEHMDYWRPDNPDAYYPKPYINSAGGVAPFQNKNIQSTDRYLQNAAYCRLKNLTLSYTLPDAWIKKLALQKVQVFFSGENLLTFTKLKGMFDPEAIFTSNTYTSEGGKNYPMNKVLSVGLIVNL</sequence>
<dbReference type="Gene3D" id="2.40.170.20">
    <property type="entry name" value="TonB-dependent receptor, beta-barrel domain"/>
    <property type="match status" value="1"/>
</dbReference>
<keyword evidence="2 8" id="KW-0813">Transport</keyword>
<dbReference type="InterPro" id="IPR012910">
    <property type="entry name" value="Plug_dom"/>
</dbReference>
<evidence type="ECO:0000313" key="12">
    <source>
        <dbReference type="EMBL" id="CCZ88273.1"/>
    </source>
</evidence>
<organism evidence="12 13">
    <name type="scientific">Phocaeicola plebeius CAG:211</name>
    <dbReference type="NCBI Taxonomy" id="1263052"/>
    <lineage>
        <taxon>Bacteria</taxon>
        <taxon>Pseudomonadati</taxon>
        <taxon>Bacteroidota</taxon>
        <taxon>Bacteroidia</taxon>
        <taxon>Bacteroidales</taxon>
        <taxon>Bacteroidaceae</taxon>
        <taxon>Phocaeicola</taxon>
    </lineage>
</organism>
<dbReference type="InterPro" id="IPR000531">
    <property type="entry name" value="Beta-barrel_TonB"/>
</dbReference>
<feature type="domain" description="TonB-dependent receptor plug" evidence="11">
    <location>
        <begin position="131"/>
        <end position="237"/>
    </location>
</feature>
<keyword evidence="6 8" id="KW-0472">Membrane</keyword>
<comment type="similarity">
    <text evidence="8 9">Belongs to the TonB-dependent receptor family.</text>
</comment>
<dbReference type="InterPro" id="IPR037066">
    <property type="entry name" value="Plug_dom_sf"/>
</dbReference>
<comment type="subcellular location">
    <subcellularLocation>
        <location evidence="1 8">Cell outer membrane</location>
        <topology evidence="1 8">Multi-pass membrane protein</topology>
    </subcellularLocation>
</comment>
<dbReference type="InterPro" id="IPR023997">
    <property type="entry name" value="TonB-dep_OMP_SusC/RagA_CS"/>
</dbReference>
<feature type="domain" description="TonB-dependent receptor-like beta-barrel" evidence="10">
    <location>
        <begin position="461"/>
        <end position="1055"/>
    </location>
</feature>
<dbReference type="InterPro" id="IPR036942">
    <property type="entry name" value="Beta-barrel_TonB_sf"/>
</dbReference>
<dbReference type="NCBIfam" id="TIGR04057">
    <property type="entry name" value="SusC_RagA_signa"/>
    <property type="match status" value="1"/>
</dbReference>